<gene>
    <name evidence="1" type="ORF">SAMN05216382_0532</name>
</gene>
<name>A0A1H7HMW1_9SPHN</name>
<dbReference type="STRING" id="1855283.SAMN05216382_0532"/>
<evidence type="ECO:0000313" key="2">
    <source>
        <dbReference type="Proteomes" id="UP000199214"/>
    </source>
</evidence>
<dbReference type="Proteomes" id="UP000199214">
    <property type="component" value="Unassembled WGS sequence"/>
</dbReference>
<sequence>MIAPALAIAASMQTIPAMPEHSLSMATGKPLMPYLACLFDPLTKPGQTVPGAVAARERLVTSLLQTCTAVRVDARRAAREAAKTDADRAEIDRTLTAADDRLRFVVVHHEQAVAADASFCRTRGEEPGC</sequence>
<proteinExistence type="predicted"/>
<reference evidence="2" key="1">
    <citation type="submission" date="2016-10" db="EMBL/GenBank/DDBJ databases">
        <authorList>
            <person name="Varghese N."/>
            <person name="Submissions S."/>
        </authorList>
    </citation>
    <scope>NUCLEOTIDE SEQUENCE [LARGE SCALE GENOMIC DNA]</scope>
    <source>
        <strain evidence="2">JS21-1</strain>
    </source>
</reference>
<accession>A0A1H7HMW1</accession>
<dbReference type="AlphaFoldDB" id="A0A1H7HMW1"/>
<evidence type="ECO:0000313" key="1">
    <source>
        <dbReference type="EMBL" id="SEK50350.1"/>
    </source>
</evidence>
<protein>
    <submittedName>
        <fullName evidence="1">Uncharacterized protein</fullName>
    </submittedName>
</protein>
<organism evidence="1 2">
    <name type="scientific">Sphingomonas palmae</name>
    <dbReference type="NCBI Taxonomy" id="1855283"/>
    <lineage>
        <taxon>Bacteria</taxon>
        <taxon>Pseudomonadati</taxon>
        <taxon>Pseudomonadota</taxon>
        <taxon>Alphaproteobacteria</taxon>
        <taxon>Sphingomonadales</taxon>
        <taxon>Sphingomonadaceae</taxon>
        <taxon>Sphingomonas</taxon>
    </lineage>
</organism>
<dbReference type="EMBL" id="FNZZ01000001">
    <property type="protein sequence ID" value="SEK50350.1"/>
    <property type="molecule type" value="Genomic_DNA"/>
</dbReference>
<keyword evidence="2" id="KW-1185">Reference proteome</keyword>